<proteinExistence type="predicted"/>
<comment type="caution">
    <text evidence="7">The sequence shown here is derived from an EMBL/GenBank/DDBJ whole genome shotgun (WGS) entry which is preliminary data.</text>
</comment>
<reference evidence="7 8" key="1">
    <citation type="submission" date="2016-08" db="EMBL/GenBank/DDBJ databases">
        <title>A Parts List for Fungal Cellulosomes Revealed by Comparative Genomics.</title>
        <authorList>
            <consortium name="DOE Joint Genome Institute"/>
            <person name="Haitjema C.H."/>
            <person name="Gilmore S.P."/>
            <person name="Henske J.K."/>
            <person name="Solomon K.V."/>
            <person name="De Groot R."/>
            <person name="Kuo A."/>
            <person name="Mondo S.J."/>
            <person name="Salamov A.A."/>
            <person name="Labutti K."/>
            <person name="Zhao Z."/>
            <person name="Chiniquy J."/>
            <person name="Barry K."/>
            <person name="Brewer H.M."/>
            <person name="Purvine S.O."/>
            <person name="Wright A.T."/>
            <person name="Boxma B."/>
            <person name="Van Alen T."/>
            <person name="Hackstein J.H."/>
            <person name="Baker S.E."/>
            <person name="Grigoriev I.V."/>
            <person name="O'Malley M.A."/>
        </authorList>
    </citation>
    <scope>NUCLEOTIDE SEQUENCE [LARGE SCALE GENOMIC DNA]</scope>
    <source>
        <strain evidence="7 8">S4</strain>
    </source>
</reference>
<feature type="transmembrane region" description="Helical" evidence="5">
    <location>
        <begin position="779"/>
        <end position="797"/>
    </location>
</feature>
<name>A0A1Y1X529_9FUNG</name>
<dbReference type="Pfam" id="PF00003">
    <property type="entry name" value="7tm_3"/>
    <property type="match status" value="1"/>
</dbReference>
<keyword evidence="4 5" id="KW-0472">Membrane</keyword>
<dbReference type="SUPFAM" id="SSF53850">
    <property type="entry name" value="Periplasmic binding protein-like II"/>
    <property type="match status" value="1"/>
</dbReference>
<dbReference type="InterPro" id="IPR017978">
    <property type="entry name" value="GPCR_3_C"/>
</dbReference>
<evidence type="ECO:0000256" key="5">
    <source>
        <dbReference type="SAM" id="Phobius"/>
    </source>
</evidence>
<feature type="transmembrane region" description="Helical" evidence="5">
    <location>
        <begin position="578"/>
        <end position="598"/>
    </location>
</feature>
<dbReference type="EMBL" id="MCFG01000136">
    <property type="protein sequence ID" value="ORX80758.1"/>
    <property type="molecule type" value="Genomic_DNA"/>
</dbReference>
<dbReference type="GO" id="GO:0004930">
    <property type="term" value="F:G protein-coupled receptor activity"/>
    <property type="evidence" value="ECO:0007669"/>
    <property type="project" value="InterPro"/>
</dbReference>
<keyword evidence="3 5" id="KW-1133">Transmembrane helix</keyword>
<evidence type="ECO:0000259" key="6">
    <source>
        <dbReference type="Pfam" id="PF00003"/>
    </source>
</evidence>
<evidence type="ECO:0000256" key="1">
    <source>
        <dbReference type="ARBA" id="ARBA00004141"/>
    </source>
</evidence>
<dbReference type="OrthoDB" id="10612114at2759"/>
<sequence>MHFIEQFVKLFVIFLNITIINSTIINGYFYNIFPESEISTKDIIESYFENHKNEFKINSDINLKITISNSTNFKDYIEEVKKEITQSKYHIFLIDYNTLFSDYSYYKDGDYDLLSDFNEKDIPEDYERMDIQPKKLNTKDFYTYTIPLNKYLRYDDEKSNNPGYINYRIYEDCELNDNYYAYPFSASYDLLFYNKNYFKKLGIDFNKLENWNDVKNIISEYQQKVDNTKYGINMGLNSPEEFIAFLLEYFHIINNKSYNECATGYLQNKNSIKSNEIKYYDYYQCGLGYEIFYENDIEKEKSSHIFKSINDLLKNKIINPNSLSYNGIQALDHFLNEESIFFKGNYTSFMNIVKRVYLSSNNTNLSSNSFRNSTTIKSILQNVTISTEDIFKESDKFGVTIIPGGYSTYDGYALIGNNHADFNQLYYDITQIIILLTSEYAQVDRAVNYDMSPAFNYNNIIEESISSMCQYIPCNIYKKIKSISLTKTFSSKASSTNNNIIKNMDGIFRKYYNEDDDILLDNELLDRIKILLTIHHMKWYSFICLFTIILGIFGVLQCIFLIIFIFKNRKNEILKESYPIATIIYIYGISYFFIIIIADTLGNSINLYSHWMAAFYLHFHYYMTTIAYSAYFYKLWNVNIKFNQEKFIRCGINFSKIPITFIIFAVIFFEFFMIILLNVLSPLELSIYFYYNKSINKYERLPMYYSDYYPFFVTVLNYIVFILLFLNCFFIFMLRNVKYYFNEYKPFIYSVIIVFIGYFIESTGHKFNEEVQQSIHCSIYFFTGIIFLILTVLPKVIEVKQKKIN</sequence>
<evidence type="ECO:0000256" key="4">
    <source>
        <dbReference type="ARBA" id="ARBA00023136"/>
    </source>
</evidence>
<comment type="subcellular location">
    <subcellularLocation>
        <location evidence="1">Membrane</location>
        <topology evidence="1">Multi-pass membrane protein</topology>
    </subcellularLocation>
</comment>
<reference evidence="7 8" key="2">
    <citation type="submission" date="2016-08" db="EMBL/GenBank/DDBJ databases">
        <title>Pervasive Adenine N6-methylation of Active Genes in Fungi.</title>
        <authorList>
            <consortium name="DOE Joint Genome Institute"/>
            <person name="Mondo S.J."/>
            <person name="Dannebaum R.O."/>
            <person name="Kuo R.C."/>
            <person name="Labutti K."/>
            <person name="Haridas S."/>
            <person name="Kuo A."/>
            <person name="Salamov A."/>
            <person name="Ahrendt S.R."/>
            <person name="Lipzen A."/>
            <person name="Sullivan W."/>
            <person name="Andreopoulos W.B."/>
            <person name="Clum A."/>
            <person name="Lindquist E."/>
            <person name="Daum C."/>
            <person name="Ramamoorthy G.K."/>
            <person name="Gryganskyi A."/>
            <person name="Culley D."/>
            <person name="Magnuson J.K."/>
            <person name="James T.Y."/>
            <person name="O'Malley M.A."/>
            <person name="Stajich J.E."/>
            <person name="Spatafora J.W."/>
            <person name="Visel A."/>
            <person name="Grigoriev I.V."/>
        </authorList>
    </citation>
    <scope>NUCLEOTIDE SEQUENCE [LARGE SCALE GENOMIC DNA]</scope>
    <source>
        <strain evidence="7 8">S4</strain>
    </source>
</reference>
<feature type="transmembrane region" description="Helical" evidence="5">
    <location>
        <begin position="657"/>
        <end position="680"/>
    </location>
</feature>
<dbReference type="AlphaFoldDB" id="A0A1Y1X529"/>
<evidence type="ECO:0000256" key="3">
    <source>
        <dbReference type="ARBA" id="ARBA00022989"/>
    </source>
</evidence>
<dbReference type="Gene3D" id="3.40.190.10">
    <property type="entry name" value="Periplasmic binding protein-like II"/>
    <property type="match status" value="2"/>
</dbReference>
<feature type="domain" description="G-protein coupled receptors family 3 profile" evidence="6">
    <location>
        <begin position="539"/>
        <end position="795"/>
    </location>
</feature>
<protein>
    <recommendedName>
        <fullName evidence="6">G-protein coupled receptors family 3 profile domain-containing protein</fullName>
    </recommendedName>
</protein>
<feature type="transmembrane region" description="Helical" evidence="5">
    <location>
        <begin position="7"/>
        <end position="30"/>
    </location>
</feature>
<feature type="transmembrane region" description="Helical" evidence="5">
    <location>
        <begin position="618"/>
        <end position="636"/>
    </location>
</feature>
<feature type="transmembrane region" description="Helical" evidence="5">
    <location>
        <begin position="746"/>
        <end position="767"/>
    </location>
</feature>
<organism evidence="7 8">
    <name type="scientific">Anaeromyces robustus</name>
    <dbReference type="NCBI Taxonomy" id="1754192"/>
    <lineage>
        <taxon>Eukaryota</taxon>
        <taxon>Fungi</taxon>
        <taxon>Fungi incertae sedis</taxon>
        <taxon>Chytridiomycota</taxon>
        <taxon>Chytridiomycota incertae sedis</taxon>
        <taxon>Neocallimastigomycetes</taxon>
        <taxon>Neocallimastigales</taxon>
        <taxon>Neocallimastigaceae</taxon>
        <taxon>Anaeromyces</taxon>
    </lineage>
</organism>
<gene>
    <name evidence="7" type="ORF">BCR32DRAFT_268673</name>
</gene>
<evidence type="ECO:0000313" key="7">
    <source>
        <dbReference type="EMBL" id="ORX80758.1"/>
    </source>
</evidence>
<keyword evidence="8" id="KW-1185">Reference proteome</keyword>
<accession>A0A1Y1X529</accession>
<feature type="transmembrane region" description="Helical" evidence="5">
    <location>
        <begin position="708"/>
        <end position="734"/>
    </location>
</feature>
<dbReference type="GO" id="GO:0016020">
    <property type="term" value="C:membrane"/>
    <property type="evidence" value="ECO:0007669"/>
    <property type="project" value="UniProtKB-SubCell"/>
</dbReference>
<feature type="transmembrane region" description="Helical" evidence="5">
    <location>
        <begin position="539"/>
        <end position="566"/>
    </location>
</feature>
<evidence type="ECO:0000313" key="8">
    <source>
        <dbReference type="Proteomes" id="UP000193944"/>
    </source>
</evidence>
<dbReference type="Proteomes" id="UP000193944">
    <property type="component" value="Unassembled WGS sequence"/>
</dbReference>
<evidence type="ECO:0000256" key="2">
    <source>
        <dbReference type="ARBA" id="ARBA00022692"/>
    </source>
</evidence>
<keyword evidence="2 5" id="KW-0812">Transmembrane</keyword>